<dbReference type="PANTHER" id="PTHR28152:SF1">
    <property type="entry name" value="HYDROXYACYL-THIOESTER DEHYDRATASE TYPE 2, MITOCHONDRIAL"/>
    <property type="match status" value="1"/>
</dbReference>
<dbReference type="GO" id="GO:0005739">
    <property type="term" value="C:mitochondrion"/>
    <property type="evidence" value="ECO:0007669"/>
    <property type="project" value="TreeGrafter"/>
</dbReference>
<protein>
    <submittedName>
        <fullName evidence="1">Uncharacterized protein</fullName>
    </submittedName>
</protein>
<evidence type="ECO:0000313" key="2">
    <source>
        <dbReference type="Proteomes" id="UP001196530"/>
    </source>
</evidence>
<organism evidence="1 2">
    <name type="scientific">Pichia angusta</name>
    <name type="common">Yeast</name>
    <name type="synonym">Hansenula polymorpha</name>
    <dbReference type="NCBI Taxonomy" id="870730"/>
    <lineage>
        <taxon>Eukaryota</taxon>
        <taxon>Fungi</taxon>
        <taxon>Dikarya</taxon>
        <taxon>Ascomycota</taxon>
        <taxon>Saccharomycotina</taxon>
        <taxon>Pichiomycetes</taxon>
        <taxon>Pichiales</taxon>
        <taxon>Pichiaceae</taxon>
        <taxon>Ogataea</taxon>
    </lineage>
</organism>
<sequence length="233" mass="27112">MSRIVPRLARLRTRPSLSEYQEIETRLRSLHWNLLDDSISAYPAKQLYATLQSMIDPTARFMNGNMESLNKRFCKGKVVPYGYSMIYCNPISGENELGFDGFDNYHAPCSADKDYFYRRMWVAGGFQFNPDRPLKFGDEVRFTETVDKMRQYKRLEQIGVDYKREYKVDNVCPLQSYLWLSVRKLSLDNSFWAIDGPADAPLLAAAQSKCHSTFTKVQNHQPIICQRKNQPVH</sequence>
<dbReference type="GO" id="GO:0019171">
    <property type="term" value="F:(3R)-hydroxyacyl-[acyl-carrier-protein] dehydratase activity"/>
    <property type="evidence" value="ECO:0007669"/>
    <property type="project" value="TreeGrafter"/>
</dbReference>
<name>A0AAN6I3S2_PICAN</name>
<dbReference type="InterPro" id="IPR052741">
    <property type="entry name" value="Mitochondrial_HTD2"/>
</dbReference>
<reference evidence="1" key="1">
    <citation type="journal article" date="2021" name="G3 (Bethesda)">
        <title>Genomic diversity, chromosomal rearrangements, and interspecies hybridization in the ogataea polymorpha species complex.</title>
        <authorList>
            <person name="Hanson S.J."/>
            <person name="Cinneide E.O."/>
            <person name="Salzberg L.I."/>
            <person name="Wolfe K.H."/>
            <person name="McGowan J."/>
            <person name="Fitzpatrick D.A."/>
            <person name="Matlin K."/>
        </authorList>
    </citation>
    <scope>NUCLEOTIDE SEQUENCE</scope>
    <source>
        <strain evidence="1">61-244</strain>
    </source>
</reference>
<gene>
    <name evidence="1" type="ORF">KL928_005144</name>
</gene>
<comment type="caution">
    <text evidence="1">The sequence shown here is derived from an EMBL/GenBank/DDBJ whole genome shotgun (WGS) entry which is preliminary data.</text>
</comment>
<evidence type="ECO:0000313" key="1">
    <source>
        <dbReference type="EMBL" id="KAG7815805.1"/>
    </source>
</evidence>
<dbReference type="AlphaFoldDB" id="A0AAN6I3S2"/>
<dbReference type="PANTHER" id="PTHR28152">
    <property type="entry name" value="HYDROXYACYL-THIOESTER DEHYDRATASE TYPE 2, MITOCHONDRIAL"/>
    <property type="match status" value="1"/>
</dbReference>
<dbReference type="Proteomes" id="UP001196530">
    <property type="component" value="Unassembled WGS sequence"/>
</dbReference>
<dbReference type="GeneID" id="66129195"/>
<proteinExistence type="predicted"/>
<dbReference type="EMBL" id="JAHLUX010000013">
    <property type="protein sequence ID" value="KAG7815805.1"/>
    <property type="molecule type" value="Genomic_DNA"/>
</dbReference>
<accession>A0AAN6I3S2</accession>
<dbReference type="RefSeq" id="XP_043057384.1">
    <property type="nucleotide sequence ID" value="XM_043205921.1"/>
</dbReference>